<dbReference type="GO" id="GO:0046983">
    <property type="term" value="F:protein dimerization activity"/>
    <property type="evidence" value="ECO:0007669"/>
    <property type="project" value="InterPro"/>
</dbReference>
<comment type="caution">
    <text evidence="3">The sequence shown here is derived from an EMBL/GenBank/DDBJ whole genome shotgun (WGS) entry which is preliminary data.</text>
</comment>
<evidence type="ECO:0000256" key="1">
    <source>
        <dbReference type="SAM" id="MobiDB-lite"/>
    </source>
</evidence>
<dbReference type="InParanoid" id="A0A401GUL2"/>
<dbReference type="Proteomes" id="UP000287166">
    <property type="component" value="Unassembled WGS sequence"/>
</dbReference>
<dbReference type="OrthoDB" id="3268424at2759"/>
<keyword evidence="4" id="KW-1185">Reference proteome</keyword>
<evidence type="ECO:0000259" key="2">
    <source>
        <dbReference type="Pfam" id="PF05699"/>
    </source>
</evidence>
<dbReference type="GeneID" id="38782790"/>
<dbReference type="EMBL" id="BFAD01000008">
    <property type="protein sequence ID" value="GBE85873.1"/>
    <property type="molecule type" value="Genomic_DNA"/>
</dbReference>
<dbReference type="Pfam" id="PF05699">
    <property type="entry name" value="Dimer_Tnp_hAT"/>
    <property type="match status" value="1"/>
</dbReference>
<dbReference type="AlphaFoldDB" id="A0A401GUL2"/>
<protein>
    <recommendedName>
        <fullName evidence="2">HAT C-terminal dimerisation domain-containing protein</fullName>
    </recommendedName>
</protein>
<proteinExistence type="predicted"/>
<dbReference type="RefSeq" id="XP_027616786.1">
    <property type="nucleotide sequence ID" value="XM_027760985.1"/>
</dbReference>
<feature type="domain" description="HAT C-terminal dimerisation" evidence="2">
    <location>
        <begin position="134"/>
        <end position="219"/>
    </location>
</feature>
<gene>
    <name evidence="3" type="ORF">SCP_0803950</name>
</gene>
<evidence type="ECO:0000313" key="4">
    <source>
        <dbReference type="Proteomes" id="UP000287166"/>
    </source>
</evidence>
<name>A0A401GUL2_9APHY</name>
<dbReference type="InterPro" id="IPR012337">
    <property type="entry name" value="RNaseH-like_sf"/>
</dbReference>
<sequence>MLERLEHQLTAVRDDAEMELPAVIRIAAQASLLVVGKYYALTDDTDVYRIAIVMCPDKKLEWFNKNPDWRSEDRAEAARILQARWTEAYAGASFGQSSRASTVTHAAPSQKRGKWASSFRDDASTSSHPIDSIEAYLESPLVSSDDIRLAGGVLGYWAQASHARPRLAQMALDYLTAPAESASSVDAERAFSGGRLTVNHLQHQMSSQTFKAQVAVGSWVGTPLLPDVKACAEFIETKKRPAGDKGKAREVVAVE</sequence>
<accession>A0A401GUL2</accession>
<dbReference type="SUPFAM" id="SSF53098">
    <property type="entry name" value="Ribonuclease H-like"/>
    <property type="match status" value="1"/>
</dbReference>
<reference evidence="3 4" key="1">
    <citation type="journal article" date="2018" name="Sci. Rep.">
        <title>Genome sequence of the cauliflower mushroom Sparassis crispa (Hanabiratake) and its association with beneficial usage.</title>
        <authorList>
            <person name="Kiyama R."/>
            <person name="Furutani Y."/>
            <person name="Kawaguchi K."/>
            <person name="Nakanishi T."/>
        </authorList>
    </citation>
    <scope>NUCLEOTIDE SEQUENCE [LARGE SCALE GENOMIC DNA]</scope>
</reference>
<feature type="region of interest" description="Disordered" evidence="1">
    <location>
        <begin position="100"/>
        <end position="120"/>
    </location>
</feature>
<evidence type="ECO:0000313" key="3">
    <source>
        <dbReference type="EMBL" id="GBE85873.1"/>
    </source>
</evidence>
<organism evidence="3 4">
    <name type="scientific">Sparassis crispa</name>
    <dbReference type="NCBI Taxonomy" id="139825"/>
    <lineage>
        <taxon>Eukaryota</taxon>
        <taxon>Fungi</taxon>
        <taxon>Dikarya</taxon>
        <taxon>Basidiomycota</taxon>
        <taxon>Agaricomycotina</taxon>
        <taxon>Agaricomycetes</taxon>
        <taxon>Polyporales</taxon>
        <taxon>Sparassidaceae</taxon>
        <taxon>Sparassis</taxon>
    </lineage>
</organism>
<dbReference type="InterPro" id="IPR008906">
    <property type="entry name" value="HATC_C_dom"/>
</dbReference>